<protein>
    <recommendedName>
        <fullName evidence="5">DUF4145 domain-containing protein</fullName>
    </recommendedName>
</protein>
<evidence type="ECO:0000313" key="2">
    <source>
        <dbReference type="EMBL" id="TXC84492.1"/>
    </source>
</evidence>
<dbReference type="Proteomes" id="UP000321776">
    <property type="component" value="Unassembled WGS sequence"/>
</dbReference>
<keyword evidence="4" id="KW-1185">Reference proteome</keyword>
<dbReference type="EMBL" id="JAZHGA010000032">
    <property type="protein sequence ID" value="MEM5344287.1"/>
    <property type="molecule type" value="Genomic_DNA"/>
</dbReference>
<proteinExistence type="predicted"/>
<dbReference type="Proteomes" id="UP001481677">
    <property type="component" value="Unassembled WGS sequence"/>
</dbReference>
<sequence length="353" mass="38568">MIDSTADAAVRDALFEHKMFSAHAGGASYSLEHIRQLEGTWQYEAEAIRSALASMKADGLVSTGGSTWQATRAGLIAREMRWQQRGLRHPALLSGTTDCRDLMIALIASGGEEHEGGFAEQGLAQRALGVYLFGVGESECNALLDRLLADGVARRIDHGIGNWPARLLLSADGRRLYAQAIVPRLGLRPPATILAALEPERLPFDDLGLDATLADNLRFRWEEAERCVGARAWLAACALYGSILEVILVGWLERDLASAMRAVSTPRDRAGHAKPLERWTLAELITVATELDYLDAGHARHAQALRESRNLIHPHKQIRERSNPDGHLASISQQVVRAVLDALARTTLARSTS</sequence>
<dbReference type="EMBL" id="VOQS01000003">
    <property type="protein sequence ID" value="TXC84492.1"/>
    <property type="molecule type" value="Genomic_DNA"/>
</dbReference>
<reference evidence="2 3" key="1">
    <citation type="journal article" date="2018" name="Int. J. Syst. Evol. Microbiol.">
        <title>Paraburkholderia azotifigens sp. nov., a nitrogen-fixing bacterium isolated from paddy soil.</title>
        <authorList>
            <person name="Choi G.M."/>
            <person name="Im W.T."/>
        </authorList>
    </citation>
    <scope>NUCLEOTIDE SEQUENCE [LARGE SCALE GENOMIC DNA]</scope>
    <source>
        <strain evidence="2 3">NF 2-5-3</strain>
    </source>
</reference>
<evidence type="ECO:0000313" key="3">
    <source>
        <dbReference type="Proteomes" id="UP000321776"/>
    </source>
</evidence>
<comment type="caution">
    <text evidence="2">The sequence shown here is derived from an EMBL/GenBank/DDBJ whole genome shotgun (WGS) entry which is preliminary data.</text>
</comment>
<evidence type="ECO:0008006" key="5">
    <source>
        <dbReference type="Google" id="ProtNLM"/>
    </source>
</evidence>
<accession>A0A5C6VGI4</accession>
<evidence type="ECO:0000313" key="4">
    <source>
        <dbReference type="Proteomes" id="UP001481677"/>
    </source>
</evidence>
<name>A0A5C6VGI4_9BURK</name>
<dbReference type="RefSeq" id="WP_147236511.1">
    <property type="nucleotide sequence ID" value="NZ_JAZHFZ010000045.1"/>
</dbReference>
<reference evidence="1 4" key="3">
    <citation type="submission" date="2024-01" db="EMBL/GenBank/DDBJ databases">
        <title>The diversity of rhizobia nodulating Mimosa spp. in eleven states of Brazil covering several biomes is determined by host plant, location, and edaphic factors.</title>
        <authorList>
            <person name="Rouws L."/>
            <person name="Barauna A."/>
            <person name="Beukes C."/>
            <person name="De Faria S.M."/>
            <person name="Gross E."/>
            <person name="Dos Reis Junior F.B."/>
            <person name="Simon M."/>
            <person name="Maluk M."/>
            <person name="Odee D.W."/>
            <person name="Kenicer G."/>
            <person name="Young J.P.W."/>
            <person name="Reis V.M."/>
            <person name="Zilli J."/>
            <person name="James E.K."/>
        </authorList>
    </citation>
    <scope>NUCLEOTIDE SEQUENCE [LARGE SCALE GENOMIC DNA]</scope>
    <source>
        <strain evidence="1 4">JPY530</strain>
    </source>
</reference>
<evidence type="ECO:0000313" key="1">
    <source>
        <dbReference type="EMBL" id="MEM5344287.1"/>
    </source>
</evidence>
<gene>
    <name evidence="2" type="ORF">FRZ40_29925</name>
    <name evidence="1" type="ORF">V4C56_32270</name>
</gene>
<dbReference type="AlphaFoldDB" id="A0A5C6VGI4"/>
<reference evidence="2" key="2">
    <citation type="submission" date="2019-08" db="EMBL/GenBank/DDBJ databases">
        <authorList>
            <person name="Im W.-T."/>
        </authorList>
    </citation>
    <scope>NUCLEOTIDE SEQUENCE</scope>
    <source>
        <strain evidence="2">NF 2-5-3</strain>
    </source>
</reference>
<organism evidence="2 3">
    <name type="scientific">Paraburkholderia azotifigens</name>
    <dbReference type="NCBI Taxonomy" id="2057004"/>
    <lineage>
        <taxon>Bacteria</taxon>
        <taxon>Pseudomonadati</taxon>
        <taxon>Pseudomonadota</taxon>
        <taxon>Betaproteobacteria</taxon>
        <taxon>Burkholderiales</taxon>
        <taxon>Burkholderiaceae</taxon>
        <taxon>Paraburkholderia</taxon>
    </lineage>
</organism>